<evidence type="ECO:0000313" key="1">
    <source>
        <dbReference type="EMBL" id="MBX71528.1"/>
    </source>
</evidence>
<name>A0A2P2QX35_RHIMU</name>
<sequence length="29" mass="3404">MTLLRRAERNLRSECGIRQTGRENNAPNF</sequence>
<proteinExistence type="predicted"/>
<protein>
    <submittedName>
        <fullName evidence="1">Uncharacterized protein</fullName>
    </submittedName>
</protein>
<accession>A0A2P2QX35</accession>
<organism evidence="1">
    <name type="scientific">Rhizophora mucronata</name>
    <name type="common">Asiatic mangrove</name>
    <dbReference type="NCBI Taxonomy" id="61149"/>
    <lineage>
        <taxon>Eukaryota</taxon>
        <taxon>Viridiplantae</taxon>
        <taxon>Streptophyta</taxon>
        <taxon>Embryophyta</taxon>
        <taxon>Tracheophyta</taxon>
        <taxon>Spermatophyta</taxon>
        <taxon>Magnoliopsida</taxon>
        <taxon>eudicotyledons</taxon>
        <taxon>Gunneridae</taxon>
        <taxon>Pentapetalae</taxon>
        <taxon>rosids</taxon>
        <taxon>fabids</taxon>
        <taxon>Malpighiales</taxon>
        <taxon>Rhizophoraceae</taxon>
        <taxon>Rhizophora</taxon>
    </lineage>
</organism>
<reference evidence="1" key="1">
    <citation type="submission" date="2018-02" db="EMBL/GenBank/DDBJ databases">
        <title>Rhizophora mucronata_Transcriptome.</title>
        <authorList>
            <person name="Meera S.P."/>
            <person name="Sreeshan A."/>
            <person name="Augustine A."/>
        </authorList>
    </citation>
    <scope>NUCLEOTIDE SEQUENCE</scope>
    <source>
        <tissue evidence="1">Leaf</tissue>
    </source>
</reference>
<dbReference type="EMBL" id="GGEC01091044">
    <property type="protein sequence ID" value="MBX71528.1"/>
    <property type="molecule type" value="Transcribed_RNA"/>
</dbReference>
<dbReference type="AlphaFoldDB" id="A0A2P2QX35"/>